<dbReference type="GO" id="GO:0003677">
    <property type="term" value="F:DNA binding"/>
    <property type="evidence" value="ECO:0007669"/>
    <property type="project" value="UniProtKB-KW"/>
</dbReference>
<dbReference type="PANTHER" id="PTHR33258">
    <property type="entry name" value="TRANSPOSASE INSL FOR INSERTION SEQUENCE ELEMENT IS186A-RELATED"/>
    <property type="match status" value="1"/>
</dbReference>
<comment type="similarity">
    <text evidence="1">Belongs to the transposase 11 family.</text>
</comment>
<evidence type="ECO:0000259" key="5">
    <source>
        <dbReference type="Pfam" id="PF01609"/>
    </source>
</evidence>
<proteinExistence type="inferred from homology"/>
<evidence type="ECO:0000313" key="6">
    <source>
        <dbReference type="EMBL" id="KKL59075.1"/>
    </source>
</evidence>
<dbReference type="NCBIfam" id="NF033592">
    <property type="entry name" value="transpos_IS4_1"/>
    <property type="match status" value="1"/>
</dbReference>
<evidence type="ECO:0000256" key="4">
    <source>
        <dbReference type="ARBA" id="ARBA00023172"/>
    </source>
</evidence>
<comment type="caution">
    <text evidence="6">The sequence shown here is derived from an EMBL/GenBank/DDBJ whole genome shotgun (WGS) entry which is preliminary data.</text>
</comment>
<dbReference type="InterPro" id="IPR012337">
    <property type="entry name" value="RNaseH-like_sf"/>
</dbReference>
<gene>
    <name evidence="6" type="ORF">LCGC14_2218980</name>
</gene>
<dbReference type="GO" id="GO:0006313">
    <property type="term" value="P:DNA transposition"/>
    <property type="evidence" value="ECO:0007669"/>
    <property type="project" value="InterPro"/>
</dbReference>
<dbReference type="Pfam" id="PF01609">
    <property type="entry name" value="DDE_Tnp_1"/>
    <property type="match status" value="1"/>
</dbReference>
<keyword evidence="2" id="KW-0815">Transposition</keyword>
<name>A0A0F9FP38_9ZZZZ</name>
<dbReference type="InterPro" id="IPR047952">
    <property type="entry name" value="Transpos_IS4"/>
</dbReference>
<keyword evidence="4" id="KW-0233">DNA recombination</keyword>
<evidence type="ECO:0000256" key="2">
    <source>
        <dbReference type="ARBA" id="ARBA00022578"/>
    </source>
</evidence>
<dbReference type="InterPro" id="IPR002559">
    <property type="entry name" value="Transposase_11"/>
</dbReference>
<keyword evidence="3" id="KW-0238">DNA-binding</keyword>
<dbReference type="SUPFAM" id="SSF53098">
    <property type="entry name" value="Ribonuclease H-like"/>
    <property type="match status" value="1"/>
</dbReference>
<dbReference type="AlphaFoldDB" id="A0A0F9FP38"/>
<feature type="domain" description="Transposase IS4-like" evidence="5">
    <location>
        <begin position="128"/>
        <end position="334"/>
    </location>
</feature>
<organism evidence="6">
    <name type="scientific">marine sediment metagenome</name>
    <dbReference type="NCBI Taxonomy" id="412755"/>
    <lineage>
        <taxon>unclassified sequences</taxon>
        <taxon>metagenomes</taxon>
        <taxon>ecological metagenomes</taxon>
    </lineage>
</organism>
<dbReference type="GO" id="GO:0004803">
    <property type="term" value="F:transposase activity"/>
    <property type="evidence" value="ECO:0007669"/>
    <property type="project" value="InterPro"/>
</dbReference>
<evidence type="ECO:0000256" key="3">
    <source>
        <dbReference type="ARBA" id="ARBA00023125"/>
    </source>
</evidence>
<evidence type="ECO:0000256" key="1">
    <source>
        <dbReference type="ARBA" id="ARBA00010075"/>
    </source>
</evidence>
<protein>
    <recommendedName>
        <fullName evidence="5">Transposase IS4-like domain-containing protein</fullName>
    </recommendedName>
</protein>
<dbReference type="PANTHER" id="PTHR33258:SF1">
    <property type="entry name" value="TRANSPOSASE INSL FOR INSERTION SEQUENCE ELEMENT IS186A-RELATED"/>
    <property type="match status" value="1"/>
</dbReference>
<sequence>MPRSFKPYQKKHFAPSFYQLYLPVIKILPETPVLESRGDKPLQMTFEDQLKALIFFHLEEHNSGRHLIQVLKEDDFARNNIAPEDGIEKSSFFEAINSRGLEQLEFVFKKLSCEASNILPNQHPELGELIAFDGSLIDAVLSMTWADYRKGSKKAKVHIGFDLNRGIPRKIFLTDGNGAERPFVNKILSPGQTGVGDRGYQEHALFDLLQAEGKSFVIRIKAGTTKKLIKEHEVHPDSIVFYDSEVLLGTVENNNQTKKSVRLVGYRVNGVNYWIATDRRDLTAEQIAQIYKLRWNIEIFFAWWKRHLRVYHLIARSEYGLMVQILGGLITYLLLAIYCHKNHNEPVSIKRVRELRIQIQNELRDSGSSTDSFIFKEQKGCRLHARI</sequence>
<reference evidence="6" key="1">
    <citation type="journal article" date="2015" name="Nature">
        <title>Complex archaea that bridge the gap between prokaryotes and eukaryotes.</title>
        <authorList>
            <person name="Spang A."/>
            <person name="Saw J.H."/>
            <person name="Jorgensen S.L."/>
            <person name="Zaremba-Niedzwiedzka K."/>
            <person name="Martijn J."/>
            <person name="Lind A.E."/>
            <person name="van Eijk R."/>
            <person name="Schleper C."/>
            <person name="Guy L."/>
            <person name="Ettema T.J."/>
        </authorList>
    </citation>
    <scope>NUCLEOTIDE SEQUENCE</scope>
</reference>
<dbReference type="EMBL" id="LAZR01029607">
    <property type="protein sequence ID" value="KKL59075.1"/>
    <property type="molecule type" value="Genomic_DNA"/>
</dbReference>
<accession>A0A0F9FP38</accession>